<evidence type="ECO:0000313" key="2">
    <source>
        <dbReference type="Proteomes" id="UP001500889"/>
    </source>
</evidence>
<gene>
    <name evidence="1" type="ORF">DMAD_00344</name>
</gene>
<sequence>MAVLKLFFLSPCEAIQDSPECMLVAGMAGSGKTTGGIVSPPKRWPSPQLWWAHATTSILYTEAAARPRGSCTRLA</sequence>
<organism evidence="1 2">
    <name type="scientific">Drosophila madeirensis</name>
    <name type="common">Fruit fly</name>
    <dbReference type="NCBI Taxonomy" id="30013"/>
    <lineage>
        <taxon>Eukaryota</taxon>
        <taxon>Metazoa</taxon>
        <taxon>Ecdysozoa</taxon>
        <taxon>Arthropoda</taxon>
        <taxon>Hexapoda</taxon>
        <taxon>Insecta</taxon>
        <taxon>Pterygota</taxon>
        <taxon>Neoptera</taxon>
        <taxon>Endopterygota</taxon>
        <taxon>Diptera</taxon>
        <taxon>Brachycera</taxon>
        <taxon>Muscomorpha</taxon>
        <taxon>Ephydroidea</taxon>
        <taxon>Drosophilidae</taxon>
        <taxon>Drosophila</taxon>
        <taxon>Sophophora</taxon>
    </lineage>
</organism>
<proteinExistence type="predicted"/>
<dbReference type="Proteomes" id="UP001500889">
    <property type="component" value="Chromosome A"/>
</dbReference>
<protein>
    <submittedName>
        <fullName evidence="1">Uncharacterized protein</fullName>
    </submittedName>
</protein>
<reference evidence="1 2" key="1">
    <citation type="submission" date="2024-02" db="EMBL/GenBank/DDBJ databases">
        <title>A chromosome-level genome assembly of Drosophila madeirensis, a fruit fly species endemic to Madeira island.</title>
        <authorList>
            <person name="Tomihara K."/>
            <person name="Llopart A."/>
            <person name="Yamamoto D."/>
        </authorList>
    </citation>
    <scope>NUCLEOTIDE SEQUENCE [LARGE SCALE GENOMIC DNA]</scope>
    <source>
        <strain evidence="1 2">RF1</strain>
    </source>
</reference>
<dbReference type="EMBL" id="AP029266">
    <property type="protein sequence ID" value="BFG00317.1"/>
    <property type="molecule type" value="Genomic_DNA"/>
</dbReference>
<dbReference type="AlphaFoldDB" id="A0AAU9FVY1"/>
<accession>A0AAU9FVY1</accession>
<name>A0AAU9FVY1_DROMD</name>
<evidence type="ECO:0000313" key="1">
    <source>
        <dbReference type="EMBL" id="BFG00317.1"/>
    </source>
</evidence>
<keyword evidence="2" id="KW-1185">Reference proteome</keyword>